<accession>A0A7S4QLT4</accession>
<reference evidence="1" key="1">
    <citation type="submission" date="2021-01" db="EMBL/GenBank/DDBJ databases">
        <authorList>
            <person name="Corre E."/>
            <person name="Pelletier E."/>
            <person name="Niang G."/>
            <person name="Scheremetjew M."/>
            <person name="Finn R."/>
            <person name="Kale V."/>
            <person name="Holt S."/>
            <person name="Cochrane G."/>
            <person name="Meng A."/>
            <person name="Brown T."/>
            <person name="Cohen L."/>
        </authorList>
    </citation>
    <scope>NUCLEOTIDE SEQUENCE</scope>
    <source>
        <strain evidence="1">GSO104</strain>
    </source>
</reference>
<protein>
    <submittedName>
        <fullName evidence="1">Uncharacterized protein</fullName>
    </submittedName>
</protein>
<gene>
    <name evidence="1" type="ORF">DBRI00130_LOCUS3793</name>
</gene>
<dbReference type="SUPFAM" id="SSF53335">
    <property type="entry name" value="S-adenosyl-L-methionine-dependent methyltransferases"/>
    <property type="match status" value="1"/>
</dbReference>
<organism evidence="1">
    <name type="scientific">Ditylum brightwellii</name>
    <dbReference type="NCBI Taxonomy" id="49249"/>
    <lineage>
        <taxon>Eukaryota</taxon>
        <taxon>Sar</taxon>
        <taxon>Stramenopiles</taxon>
        <taxon>Ochrophyta</taxon>
        <taxon>Bacillariophyta</taxon>
        <taxon>Mediophyceae</taxon>
        <taxon>Lithodesmiophycidae</taxon>
        <taxon>Lithodesmiales</taxon>
        <taxon>Lithodesmiaceae</taxon>
        <taxon>Ditylum</taxon>
    </lineage>
</organism>
<name>A0A7S4QLT4_9STRA</name>
<dbReference type="EMBL" id="HBNS01004682">
    <property type="protein sequence ID" value="CAE4585649.1"/>
    <property type="molecule type" value="Transcribed_RNA"/>
</dbReference>
<proteinExistence type="predicted"/>
<dbReference type="AlphaFoldDB" id="A0A7S4QLT4"/>
<sequence>MSIYDEKQLPALVLLLQQLSGSKSSSSNVTTNEDKQFFDSIYFSGSFSLLPSPIDALHSVSKLLPSPEKGGGNIYITQTFQRYSPPFFNIVKPLIKYVTTIDFGRLISTKEILEIYEKSGLKLVEHKVIENSIDSFLQGAYLSILSTSKKEKSISAS</sequence>
<dbReference type="InterPro" id="IPR029063">
    <property type="entry name" value="SAM-dependent_MTases_sf"/>
</dbReference>
<dbReference type="Gene3D" id="3.40.50.150">
    <property type="entry name" value="Vaccinia Virus protein VP39"/>
    <property type="match status" value="1"/>
</dbReference>
<evidence type="ECO:0000313" key="1">
    <source>
        <dbReference type="EMBL" id="CAE4585649.1"/>
    </source>
</evidence>